<dbReference type="Gene3D" id="1.10.3210.10">
    <property type="entry name" value="Hypothetical protein af1432"/>
    <property type="match status" value="2"/>
</dbReference>
<accession>A0ABS2FCN2</accession>
<protein>
    <submittedName>
        <fullName evidence="2">HD domain-containing protein</fullName>
    </submittedName>
</protein>
<dbReference type="InterPro" id="IPR037522">
    <property type="entry name" value="HD_GYP_dom"/>
</dbReference>
<name>A0ABS2FCN2_9CLOT</name>
<dbReference type="PROSITE" id="PS51832">
    <property type="entry name" value="HD_GYP"/>
    <property type="match status" value="1"/>
</dbReference>
<dbReference type="Pfam" id="PF13487">
    <property type="entry name" value="HD_5"/>
    <property type="match status" value="1"/>
</dbReference>
<dbReference type="EMBL" id="JACJLL010000001">
    <property type="protein sequence ID" value="MBM6817772.1"/>
    <property type="molecule type" value="Genomic_DNA"/>
</dbReference>
<dbReference type="PANTHER" id="PTHR43155">
    <property type="entry name" value="CYCLIC DI-GMP PHOSPHODIESTERASE PA4108-RELATED"/>
    <property type="match status" value="1"/>
</dbReference>
<proteinExistence type="predicted"/>
<dbReference type="RefSeq" id="WP_204571694.1">
    <property type="nucleotide sequence ID" value="NZ_JACJLL010000001.1"/>
</dbReference>
<evidence type="ECO:0000259" key="1">
    <source>
        <dbReference type="PROSITE" id="PS51832"/>
    </source>
</evidence>
<sequence>MCDSLDKYEKGNAVKEHCILGYILFKFLLPKSDICKFILYHHNTYDVDYIINDIENPLESNIIKLADDISIYNIFNRQASVNDVIDFLNEISYMYNPNYLNRFLDTNAKMAIENVLNESYKENFWKEVDLLNYKVITIEDIILCLAFIIDCKCDITNFHSLSVSNTSCMLGKYFNLSENEYYNLKIGSLLHDIGKIAIPNEILKKEGPLTKAEFEIMKQHAVYTYEILSNLKHEHILNIASNHHEKLNGKGYPRGLSDLTLSEKIVAVADIFVALIQKRSYKDGFSKDKVIEILSNCANKGEIDGEVVKKVIENYDYLEKMNNQLYSLYNDEITLLYNEYNNLLSKL</sequence>
<reference evidence="2 3" key="1">
    <citation type="journal article" date="2021" name="Sci. Rep.">
        <title>The distribution of antibiotic resistance genes in chicken gut microbiota commensals.</title>
        <authorList>
            <person name="Juricova H."/>
            <person name="Matiasovicova J."/>
            <person name="Kubasova T."/>
            <person name="Cejkova D."/>
            <person name="Rychlik I."/>
        </authorList>
    </citation>
    <scope>NUCLEOTIDE SEQUENCE [LARGE SCALE GENOMIC DNA]</scope>
    <source>
        <strain evidence="2 3">An435</strain>
    </source>
</reference>
<evidence type="ECO:0000313" key="2">
    <source>
        <dbReference type="EMBL" id="MBM6817772.1"/>
    </source>
</evidence>
<feature type="domain" description="HD-GYP" evidence="1">
    <location>
        <begin position="134"/>
        <end position="327"/>
    </location>
</feature>
<gene>
    <name evidence="2" type="ORF">H6A19_00205</name>
</gene>
<dbReference type="PANTHER" id="PTHR43155:SF1">
    <property type="entry name" value="3'3'-CGAMP-SPECIFIC PHOSPHODIESTERASE 1"/>
    <property type="match status" value="1"/>
</dbReference>
<keyword evidence="3" id="KW-1185">Reference proteome</keyword>
<organism evidence="2 3">
    <name type="scientific">Clostridium saudiense</name>
    <dbReference type="NCBI Taxonomy" id="1414720"/>
    <lineage>
        <taxon>Bacteria</taxon>
        <taxon>Bacillati</taxon>
        <taxon>Bacillota</taxon>
        <taxon>Clostridia</taxon>
        <taxon>Eubacteriales</taxon>
        <taxon>Clostridiaceae</taxon>
        <taxon>Clostridium</taxon>
    </lineage>
</organism>
<evidence type="ECO:0000313" key="3">
    <source>
        <dbReference type="Proteomes" id="UP000767334"/>
    </source>
</evidence>
<dbReference type="SUPFAM" id="SSF109604">
    <property type="entry name" value="HD-domain/PDEase-like"/>
    <property type="match status" value="1"/>
</dbReference>
<dbReference type="InterPro" id="IPR003607">
    <property type="entry name" value="HD/PDEase_dom"/>
</dbReference>
<dbReference type="SMART" id="SM00471">
    <property type="entry name" value="HDc"/>
    <property type="match status" value="1"/>
</dbReference>
<dbReference type="Proteomes" id="UP000767334">
    <property type="component" value="Unassembled WGS sequence"/>
</dbReference>
<dbReference type="CDD" id="cd00077">
    <property type="entry name" value="HDc"/>
    <property type="match status" value="1"/>
</dbReference>
<comment type="caution">
    <text evidence="2">The sequence shown here is derived from an EMBL/GenBank/DDBJ whole genome shotgun (WGS) entry which is preliminary data.</text>
</comment>